<dbReference type="Proteomes" id="UP000747399">
    <property type="component" value="Unassembled WGS sequence"/>
</dbReference>
<name>A0A8J4BMI7_9CHLO</name>
<feature type="compositionally biased region" description="Gly residues" evidence="1">
    <location>
        <begin position="491"/>
        <end position="501"/>
    </location>
</feature>
<dbReference type="SUPFAM" id="SSF52113">
    <property type="entry name" value="BRCT domain"/>
    <property type="match status" value="1"/>
</dbReference>
<feature type="region of interest" description="Disordered" evidence="1">
    <location>
        <begin position="456"/>
        <end position="516"/>
    </location>
</feature>
<keyword evidence="3" id="KW-1185">Reference proteome</keyword>
<dbReference type="SUPFAM" id="SSF49879">
    <property type="entry name" value="SMAD/FHA domain"/>
    <property type="match status" value="1"/>
</dbReference>
<proteinExistence type="predicted"/>
<gene>
    <name evidence="2" type="ORF">Vafri_18696</name>
</gene>
<comment type="caution">
    <text evidence="2">The sequence shown here is derived from an EMBL/GenBank/DDBJ whole genome shotgun (WGS) entry which is preliminary data.</text>
</comment>
<feature type="region of interest" description="Disordered" evidence="1">
    <location>
        <begin position="306"/>
        <end position="331"/>
    </location>
</feature>
<protein>
    <recommendedName>
        <fullName evidence="4">BRCT domain-containing protein</fullName>
    </recommendedName>
</protein>
<evidence type="ECO:0000256" key="1">
    <source>
        <dbReference type="SAM" id="MobiDB-lite"/>
    </source>
</evidence>
<dbReference type="AlphaFoldDB" id="A0A8J4BMI7"/>
<organism evidence="2 3">
    <name type="scientific">Volvox africanus</name>
    <dbReference type="NCBI Taxonomy" id="51714"/>
    <lineage>
        <taxon>Eukaryota</taxon>
        <taxon>Viridiplantae</taxon>
        <taxon>Chlorophyta</taxon>
        <taxon>core chlorophytes</taxon>
        <taxon>Chlorophyceae</taxon>
        <taxon>CS clade</taxon>
        <taxon>Chlamydomonadales</taxon>
        <taxon>Volvocaceae</taxon>
        <taxon>Volvox</taxon>
    </lineage>
</organism>
<evidence type="ECO:0000313" key="2">
    <source>
        <dbReference type="EMBL" id="GIL64847.1"/>
    </source>
</evidence>
<feature type="compositionally biased region" description="Low complexity" evidence="1">
    <location>
        <begin position="459"/>
        <end position="490"/>
    </location>
</feature>
<dbReference type="Gene3D" id="3.40.50.10190">
    <property type="entry name" value="BRCT domain"/>
    <property type="match status" value="1"/>
</dbReference>
<accession>A0A8J4BMI7</accession>
<evidence type="ECO:0008006" key="4">
    <source>
        <dbReference type="Google" id="ProtNLM"/>
    </source>
</evidence>
<dbReference type="InterPro" id="IPR036420">
    <property type="entry name" value="BRCT_dom_sf"/>
</dbReference>
<sequence length="561" mass="58260">MELFNLGNQRVLTLEFGKLTTVGRGIESGISSVVVSRNHCTVLYSSNSNNQTRDSSSTAQRTTESIDVDVKLTVLHTAGVAVIRGPRSRHLGSEPILLLPANASCQLYPGDKIFLERRDGRLVSGLELRASGGRKNDVGSGDDGTTAAATAALALVPPPVVPEPTLRSPSEAAARRKRRRTDVLACAVAALAPPPVPEAAADTAACDTAAGMGTRTGAKILKDIGMTPADSATSPAQPSPSPPVAVVLEHRTAAARGRGADASCVAKEEGIVEVAPGSEEHSAAPPAKSAVAEAGYVPSERDAAAAAAAAAGGPPGDWPRSRSGSGDGGGGGGGIFRNCRFVFWARRQARDVLARVKQAGGQEQYSVGPSTTHVVARYDTSAEEASQLLRTSDLEYDTDAAASLLLPPGVLFVTVNYIRDCLAQGRQLVPDPAAGHLIELAAPAPAVRPPHLVTAEAAPQSIEQPPSPSQSSLRRGRVAATVGTAAATAIGSGGGGSGGGNSLPVGLPGPDDICSRPEDWGVEDRWMEPWDLELAKRTCRLLLSHWGKSQHSDQLWRRRRQ</sequence>
<evidence type="ECO:0000313" key="3">
    <source>
        <dbReference type="Proteomes" id="UP000747399"/>
    </source>
</evidence>
<dbReference type="EMBL" id="BNCO01000070">
    <property type="protein sequence ID" value="GIL64847.1"/>
    <property type="molecule type" value="Genomic_DNA"/>
</dbReference>
<dbReference type="InterPro" id="IPR008984">
    <property type="entry name" value="SMAD_FHA_dom_sf"/>
</dbReference>
<reference evidence="2" key="1">
    <citation type="journal article" date="2021" name="Proc. Natl. Acad. Sci. U.S.A.">
        <title>Three genomes in the algal genus Volvox reveal the fate of a haploid sex-determining region after a transition to homothallism.</title>
        <authorList>
            <person name="Yamamoto K."/>
            <person name="Hamaji T."/>
            <person name="Kawai-Toyooka H."/>
            <person name="Matsuzaki R."/>
            <person name="Takahashi F."/>
            <person name="Nishimura Y."/>
            <person name="Kawachi M."/>
            <person name="Noguchi H."/>
            <person name="Minakuchi Y."/>
            <person name="Umen J.G."/>
            <person name="Toyoda A."/>
            <person name="Nozaki H."/>
        </authorList>
    </citation>
    <scope>NUCLEOTIDE SEQUENCE</scope>
    <source>
        <strain evidence="2">NIES-3780</strain>
    </source>
</reference>